<feature type="domain" description="Mechanosensitive ion channel MscS" evidence="7">
    <location>
        <begin position="41"/>
        <end position="84"/>
    </location>
</feature>
<evidence type="ECO:0000256" key="6">
    <source>
        <dbReference type="SAM" id="Phobius"/>
    </source>
</evidence>
<evidence type="ECO:0000256" key="3">
    <source>
        <dbReference type="ARBA" id="ARBA00022989"/>
    </source>
</evidence>
<comment type="subcellular location">
    <subcellularLocation>
        <location evidence="1">Membrane</location>
    </subcellularLocation>
</comment>
<evidence type="ECO:0000259" key="7">
    <source>
        <dbReference type="Pfam" id="PF00924"/>
    </source>
</evidence>
<keyword evidence="4 6" id="KW-0472">Membrane</keyword>
<dbReference type="GO" id="GO:0008381">
    <property type="term" value="F:mechanosensitive monoatomic ion channel activity"/>
    <property type="evidence" value="ECO:0007669"/>
    <property type="project" value="UniProtKB-ARBA"/>
</dbReference>
<dbReference type="Gene3D" id="2.30.30.60">
    <property type="match status" value="1"/>
</dbReference>
<feature type="transmembrane region" description="Helical" evidence="6">
    <location>
        <begin position="6"/>
        <end position="28"/>
    </location>
</feature>
<organism evidence="8 9">
    <name type="scientific">Enhygromyxa salina</name>
    <dbReference type="NCBI Taxonomy" id="215803"/>
    <lineage>
        <taxon>Bacteria</taxon>
        <taxon>Pseudomonadati</taxon>
        <taxon>Myxococcota</taxon>
        <taxon>Polyangia</taxon>
        <taxon>Nannocystales</taxon>
        <taxon>Nannocystaceae</taxon>
        <taxon>Enhygromyxa</taxon>
    </lineage>
</organism>
<feature type="region of interest" description="Disordered" evidence="5">
    <location>
        <begin position="90"/>
        <end position="112"/>
    </location>
</feature>
<protein>
    <submittedName>
        <fullName evidence="8">Mechanosensitive ion channel</fullName>
    </submittedName>
</protein>
<dbReference type="InterPro" id="IPR010920">
    <property type="entry name" value="LSM_dom_sf"/>
</dbReference>
<keyword evidence="3 6" id="KW-1133">Transmembrane helix</keyword>
<evidence type="ECO:0000256" key="2">
    <source>
        <dbReference type="ARBA" id="ARBA00022692"/>
    </source>
</evidence>
<evidence type="ECO:0000313" key="9">
    <source>
        <dbReference type="Proteomes" id="UP000238823"/>
    </source>
</evidence>
<dbReference type="InterPro" id="IPR023408">
    <property type="entry name" value="MscS_beta-dom_sf"/>
</dbReference>
<gene>
    <name evidence="8" type="ORF">ENSA7_46780</name>
</gene>
<evidence type="ECO:0000256" key="5">
    <source>
        <dbReference type="SAM" id="MobiDB-lite"/>
    </source>
</evidence>
<dbReference type="OrthoDB" id="9775207at2"/>
<evidence type="ECO:0000313" key="8">
    <source>
        <dbReference type="EMBL" id="PRQ05228.1"/>
    </source>
</evidence>
<dbReference type="GO" id="GO:0016020">
    <property type="term" value="C:membrane"/>
    <property type="evidence" value="ECO:0007669"/>
    <property type="project" value="UniProtKB-SubCell"/>
</dbReference>
<keyword evidence="2 6" id="KW-0812">Transmembrane</keyword>
<sequence>MLVACYLASSAWIVFAIILAVAVGFSMIDTPRRGPFMARRRRCRIGDWIVIDARTCGRVTHIGWRFTRLRSADHVEHWVPNRMMKKIMVSDEGSPEAHASSNERCGIPRIRD</sequence>
<dbReference type="EMBL" id="PVNL01000096">
    <property type="protein sequence ID" value="PRQ05228.1"/>
    <property type="molecule type" value="Genomic_DNA"/>
</dbReference>
<evidence type="ECO:0000256" key="1">
    <source>
        <dbReference type="ARBA" id="ARBA00004370"/>
    </source>
</evidence>
<evidence type="ECO:0000256" key="4">
    <source>
        <dbReference type="ARBA" id="ARBA00023136"/>
    </source>
</evidence>
<accession>A0A2S9YJE1</accession>
<dbReference type="Proteomes" id="UP000238823">
    <property type="component" value="Unassembled WGS sequence"/>
</dbReference>
<reference evidence="8 9" key="1">
    <citation type="submission" date="2018-03" db="EMBL/GenBank/DDBJ databases">
        <title>Draft Genome Sequences of the Obligatory Marine Myxobacteria Enhygromyxa salina SWB007.</title>
        <authorList>
            <person name="Poehlein A."/>
            <person name="Moghaddam J.A."/>
            <person name="Harms H."/>
            <person name="Alanjari M."/>
            <person name="Koenig G.M."/>
            <person name="Daniel R."/>
            <person name="Schaeberle T.F."/>
        </authorList>
    </citation>
    <scope>NUCLEOTIDE SEQUENCE [LARGE SCALE GENOMIC DNA]</scope>
    <source>
        <strain evidence="8 9">SWB007</strain>
    </source>
</reference>
<dbReference type="InterPro" id="IPR006685">
    <property type="entry name" value="MscS_channel_2nd"/>
</dbReference>
<dbReference type="AlphaFoldDB" id="A0A2S9YJE1"/>
<proteinExistence type="predicted"/>
<comment type="caution">
    <text evidence="8">The sequence shown here is derived from an EMBL/GenBank/DDBJ whole genome shotgun (WGS) entry which is preliminary data.</text>
</comment>
<dbReference type="Pfam" id="PF00924">
    <property type="entry name" value="MS_channel_2nd"/>
    <property type="match status" value="1"/>
</dbReference>
<name>A0A2S9YJE1_9BACT</name>
<dbReference type="RefSeq" id="WP_106091599.1">
    <property type="nucleotide sequence ID" value="NZ_PVNL01000096.1"/>
</dbReference>
<dbReference type="SUPFAM" id="SSF50182">
    <property type="entry name" value="Sm-like ribonucleoproteins"/>
    <property type="match status" value="1"/>
</dbReference>